<gene>
    <name evidence="1" type="ORF">DIC66_00690</name>
</gene>
<evidence type="ECO:0000313" key="2">
    <source>
        <dbReference type="Proteomes" id="UP000260665"/>
    </source>
</evidence>
<organism evidence="1 2">
    <name type="scientific">Rhodoferax lacus</name>
    <dbReference type="NCBI Taxonomy" id="2184758"/>
    <lineage>
        <taxon>Bacteria</taxon>
        <taxon>Pseudomonadati</taxon>
        <taxon>Pseudomonadota</taxon>
        <taxon>Betaproteobacteria</taxon>
        <taxon>Burkholderiales</taxon>
        <taxon>Comamonadaceae</taxon>
        <taxon>Rhodoferax</taxon>
    </lineage>
</organism>
<proteinExistence type="predicted"/>
<protein>
    <submittedName>
        <fullName evidence="1">Uncharacterized protein</fullName>
    </submittedName>
</protein>
<dbReference type="AlphaFoldDB" id="A0A3E1RGG4"/>
<reference evidence="1 2" key="1">
    <citation type="submission" date="2018-05" db="EMBL/GenBank/DDBJ databases">
        <title>Rhodoferax soyangensis sp.nov., isolated from an oligotrophic freshwater lake.</title>
        <authorList>
            <person name="Park M."/>
        </authorList>
    </citation>
    <scope>NUCLEOTIDE SEQUENCE [LARGE SCALE GENOMIC DNA]</scope>
    <source>
        <strain evidence="1 2">IMCC26218</strain>
    </source>
</reference>
<dbReference type="Proteomes" id="UP000260665">
    <property type="component" value="Unassembled WGS sequence"/>
</dbReference>
<keyword evidence="2" id="KW-1185">Reference proteome</keyword>
<dbReference type="OrthoDB" id="8907515at2"/>
<comment type="caution">
    <text evidence="1">The sequence shown here is derived from an EMBL/GenBank/DDBJ whole genome shotgun (WGS) entry which is preliminary data.</text>
</comment>
<dbReference type="EMBL" id="QFZK01000001">
    <property type="protein sequence ID" value="RFO98444.1"/>
    <property type="molecule type" value="Genomic_DNA"/>
</dbReference>
<name>A0A3E1RGG4_9BURK</name>
<sequence>MQGSSTPLLAAPARMVRSHVRPSVAYSPLLTVARTGNAGATASRLSAEKVMPLRVLRVVETGMPRTSTGRLVISGRMADVCAELDRLVEREAALH</sequence>
<evidence type="ECO:0000313" key="1">
    <source>
        <dbReference type="EMBL" id="RFO98444.1"/>
    </source>
</evidence>
<accession>A0A3E1RGG4</accession>